<dbReference type="Pfam" id="PF01486">
    <property type="entry name" value="K-box"/>
    <property type="match status" value="1"/>
</dbReference>
<dbReference type="Pfam" id="PF00319">
    <property type="entry name" value="SRF-TF"/>
    <property type="match status" value="1"/>
</dbReference>
<evidence type="ECO:0000313" key="9">
    <source>
        <dbReference type="Proteomes" id="UP001154282"/>
    </source>
</evidence>
<dbReference type="GO" id="GO:0005634">
    <property type="term" value="C:nucleus"/>
    <property type="evidence" value="ECO:0007669"/>
    <property type="project" value="UniProtKB-SubCell"/>
</dbReference>
<dbReference type="PRINTS" id="PR00404">
    <property type="entry name" value="MADSDOMAIN"/>
</dbReference>
<comment type="caution">
    <text evidence="8">The sequence shown here is derived from an EMBL/GenBank/DDBJ whole genome shotgun (WGS) entry which is preliminary data.</text>
</comment>
<dbReference type="InterPro" id="IPR002487">
    <property type="entry name" value="TF_Kbox"/>
</dbReference>
<evidence type="ECO:0000259" key="6">
    <source>
        <dbReference type="PROSITE" id="PS50066"/>
    </source>
</evidence>
<dbReference type="PROSITE" id="PS50066">
    <property type="entry name" value="MADS_BOX_2"/>
    <property type="match status" value="1"/>
</dbReference>
<dbReference type="InterPro" id="IPR050142">
    <property type="entry name" value="MADS-box/MEF2_TF"/>
</dbReference>
<sequence length="230" mass="26777">LISSHLSPLKSYSHTGFPKKSLALSLPTPETQGKEIINIRELVMGRGRVELKRIENKVNRQVTFAKRRNGLLKKAYELSLLCDAEVALIIFSNRGKLCEFCSTPRIYVCIYSMVKTLEKYQRCSYGATEAHRPLHETQSRYQEYLKVKARVELLQHSQRKLLGEDVGSLNTKELEQLEHQLEFSLNRIRSTKTQMMLDQLTDLHNKYSCCQTPIYIFFHRNKLCLKPTNR</sequence>
<evidence type="ECO:0000256" key="1">
    <source>
        <dbReference type="ARBA" id="ARBA00004123"/>
    </source>
</evidence>
<protein>
    <submittedName>
        <fullName evidence="8">Uncharacterized protein</fullName>
    </submittedName>
</protein>
<dbReference type="GO" id="GO:0003700">
    <property type="term" value="F:DNA-binding transcription factor activity"/>
    <property type="evidence" value="ECO:0007669"/>
    <property type="project" value="InterPro"/>
</dbReference>
<evidence type="ECO:0000256" key="4">
    <source>
        <dbReference type="ARBA" id="ARBA00023163"/>
    </source>
</evidence>
<keyword evidence="2" id="KW-0805">Transcription regulation</keyword>
<keyword evidence="9" id="KW-1185">Reference proteome</keyword>
<feature type="domain" description="MADS-box" evidence="6">
    <location>
        <begin position="44"/>
        <end position="104"/>
    </location>
</feature>
<dbReference type="PROSITE" id="PS00350">
    <property type="entry name" value="MADS_BOX_1"/>
    <property type="match status" value="1"/>
</dbReference>
<dbReference type="SUPFAM" id="SSF55455">
    <property type="entry name" value="SRF-like"/>
    <property type="match status" value="1"/>
</dbReference>
<dbReference type="Gene3D" id="3.40.1810.10">
    <property type="entry name" value="Transcription factor, MADS-box"/>
    <property type="match status" value="1"/>
</dbReference>
<name>A0AAV0MMM5_9ROSI</name>
<accession>A0AAV0MMM5</accession>
<dbReference type="GO" id="GO:0000977">
    <property type="term" value="F:RNA polymerase II transcription regulatory region sequence-specific DNA binding"/>
    <property type="evidence" value="ECO:0007669"/>
    <property type="project" value="InterPro"/>
</dbReference>
<evidence type="ECO:0000256" key="5">
    <source>
        <dbReference type="ARBA" id="ARBA00023242"/>
    </source>
</evidence>
<dbReference type="Proteomes" id="UP001154282">
    <property type="component" value="Unassembled WGS sequence"/>
</dbReference>
<reference evidence="8" key="1">
    <citation type="submission" date="2022-08" db="EMBL/GenBank/DDBJ databases">
        <authorList>
            <person name="Gutierrez-Valencia J."/>
        </authorList>
    </citation>
    <scope>NUCLEOTIDE SEQUENCE</scope>
</reference>
<comment type="subcellular location">
    <subcellularLocation>
        <location evidence="1">Nucleus</location>
    </subcellularLocation>
</comment>
<keyword evidence="4" id="KW-0804">Transcription</keyword>
<dbReference type="EMBL" id="CAMGYJ010000007">
    <property type="protein sequence ID" value="CAI0447304.1"/>
    <property type="molecule type" value="Genomic_DNA"/>
</dbReference>
<keyword evidence="3" id="KW-0238">DNA-binding</keyword>
<evidence type="ECO:0000256" key="2">
    <source>
        <dbReference type="ARBA" id="ARBA00023015"/>
    </source>
</evidence>
<evidence type="ECO:0000313" key="8">
    <source>
        <dbReference type="EMBL" id="CAI0447304.1"/>
    </source>
</evidence>
<evidence type="ECO:0000256" key="3">
    <source>
        <dbReference type="ARBA" id="ARBA00023125"/>
    </source>
</evidence>
<dbReference type="InterPro" id="IPR033896">
    <property type="entry name" value="MEF2-like_N"/>
</dbReference>
<dbReference type="GO" id="GO:0046983">
    <property type="term" value="F:protein dimerization activity"/>
    <property type="evidence" value="ECO:0007669"/>
    <property type="project" value="InterPro"/>
</dbReference>
<dbReference type="SMART" id="SM00432">
    <property type="entry name" value="MADS"/>
    <property type="match status" value="1"/>
</dbReference>
<organism evidence="8 9">
    <name type="scientific">Linum tenue</name>
    <dbReference type="NCBI Taxonomy" id="586396"/>
    <lineage>
        <taxon>Eukaryota</taxon>
        <taxon>Viridiplantae</taxon>
        <taxon>Streptophyta</taxon>
        <taxon>Embryophyta</taxon>
        <taxon>Tracheophyta</taxon>
        <taxon>Spermatophyta</taxon>
        <taxon>Magnoliopsida</taxon>
        <taxon>eudicotyledons</taxon>
        <taxon>Gunneridae</taxon>
        <taxon>Pentapetalae</taxon>
        <taxon>rosids</taxon>
        <taxon>fabids</taxon>
        <taxon>Malpighiales</taxon>
        <taxon>Linaceae</taxon>
        <taxon>Linum</taxon>
    </lineage>
</organism>
<feature type="non-terminal residue" evidence="8">
    <location>
        <position position="1"/>
    </location>
</feature>
<dbReference type="PANTHER" id="PTHR48019">
    <property type="entry name" value="SERUM RESPONSE FACTOR HOMOLOG"/>
    <property type="match status" value="1"/>
</dbReference>
<dbReference type="AlphaFoldDB" id="A0AAV0MMM5"/>
<dbReference type="GO" id="GO:0045944">
    <property type="term" value="P:positive regulation of transcription by RNA polymerase II"/>
    <property type="evidence" value="ECO:0007669"/>
    <property type="project" value="InterPro"/>
</dbReference>
<keyword evidence="5" id="KW-0539">Nucleus</keyword>
<dbReference type="InterPro" id="IPR002100">
    <property type="entry name" value="TF_MADSbox"/>
</dbReference>
<dbReference type="PROSITE" id="PS51297">
    <property type="entry name" value="K_BOX"/>
    <property type="match status" value="1"/>
</dbReference>
<dbReference type="InterPro" id="IPR036879">
    <property type="entry name" value="TF_MADSbox_sf"/>
</dbReference>
<proteinExistence type="predicted"/>
<evidence type="ECO:0000259" key="7">
    <source>
        <dbReference type="PROSITE" id="PS51297"/>
    </source>
</evidence>
<gene>
    <name evidence="8" type="ORF">LITE_LOCUS29359</name>
</gene>
<feature type="domain" description="K-box" evidence="7">
    <location>
        <begin position="137"/>
        <end position="230"/>
    </location>
</feature>
<dbReference type="CDD" id="cd00265">
    <property type="entry name" value="MADS_MEF2_like"/>
    <property type="match status" value="1"/>
</dbReference>